<protein>
    <submittedName>
        <fullName evidence="1">Palmitoyltransferase ZDHHC15</fullName>
    </submittedName>
</protein>
<evidence type="ECO:0000313" key="1">
    <source>
        <dbReference type="EMBL" id="TFK15233.1"/>
    </source>
</evidence>
<sequence>MQSGHPGNVYLPAEEGPLCNGIELVRDSHGQKGIQQHEGIHFCEPPETAVEIHPLPEHQLSAVNSAEANAPQHHLEL</sequence>
<keyword evidence="2" id="KW-1185">Reference proteome</keyword>
<reference evidence="1 2" key="1">
    <citation type="submission" date="2019-04" db="EMBL/GenBank/DDBJ databases">
        <title>Draft genome of the big-headed turtle Platysternon megacephalum.</title>
        <authorList>
            <person name="Gong S."/>
        </authorList>
    </citation>
    <scope>NUCLEOTIDE SEQUENCE [LARGE SCALE GENOMIC DNA]</scope>
    <source>
        <strain evidence="1">DO16091913</strain>
        <tissue evidence="1">Muscle</tissue>
    </source>
</reference>
<proteinExistence type="predicted"/>
<dbReference type="GO" id="GO:0016740">
    <property type="term" value="F:transferase activity"/>
    <property type="evidence" value="ECO:0007669"/>
    <property type="project" value="UniProtKB-KW"/>
</dbReference>
<accession>A0A4D9F466</accession>
<dbReference type="AlphaFoldDB" id="A0A4D9F466"/>
<name>A0A4D9F466_9SAUR</name>
<keyword evidence="1" id="KW-0808">Transferase</keyword>
<evidence type="ECO:0000313" key="2">
    <source>
        <dbReference type="Proteomes" id="UP000297703"/>
    </source>
</evidence>
<dbReference type="Proteomes" id="UP000297703">
    <property type="component" value="Unassembled WGS sequence"/>
</dbReference>
<reference evidence="1 2" key="2">
    <citation type="submission" date="2019-04" db="EMBL/GenBank/DDBJ databases">
        <title>The genome sequence of big-headed turtle.</title>
        <authorList>
            <person name="Gong S."/>
        </authorList>
    </citation>
    <scope>NUCLEOTIDE SEQUENCE [LARGE SCALE GENOMIC DNA]</scope>
    <source>
        <strain evidence="1">DO16091913</strain>
        <tissue evidence="1">Muscle</tissue>
    </source>
</reference>
<dbReference type="EMBL" id="QXTE01000005">
    <property type="protein sequence ID" value="TFK15233.1"/>
    <property type="molecule type" value="Genomic_DNA"/>
</dbReference>
<organism evidence="1 2">
    <name type="scientific">Platysternon megacephalum</name>
    <name type="common">big-headed turtle</name>
    <dbReference type="NCBI Taxonomy" id="55544"/>
    <lineage>
        <taxon>Eukaryota</taxon>
        <taxon>Metazoa</taxon>
        <taxon>Chordata</taxon>
        <taxon>Craniata</taxon>
        <taxon>Vertebrata</taxon>
        <taxon>Euteleostomi</taxon>
        <taxon>Archelosauria</taxon>
        <taxon>Testudinata</taxon>
        <taxon>Testudines</taxon>
        <taxon>Cryptodira</taxon>
        <taxon>Durocryptodira</taxon>
        <taxon>Testudinoidea</taxon>
        <taxon>Platysternidae</taxon>
        <taxon>Platysternon</taxon>
    </lineage>
</organism>
<comment type="caution">
    <text evidence="1">The sequence shown here is derived from an EMBL/GenBank/DDBJ whole genome shotgun (WGS) entry which is preliminary data.</text>
</comment>
<gene>
    <name evidence="1" type="ORF">DR999_PMT00986</name>
</gene>